<accession>A0A8J3RNE0</accession>
<evidence type="ECO:0000259" key="1">
    <source>
        <dbReference type="SMART" id="SM00829"/>
    </source>
</evidence>
<dbReference type="RefSeq" id="WP_203891378.1">
    <property type="nucleotide sequence ID" value="NZ_BOOH01000023.1"/>
</dbReference>
<dbReference type="AlphaFoldDB" id="A0A8J3RNE0"/>
<dbReference type="EMBL" id="BOOH01000023">
    <property type="protein sequence ID" value="GIH76779.1"/>
    <property type="molecule type" value="Genomic_DNA"/>
</dbReference>
<evidence type="ECO:0000313" key="3">
    <source>
        <dbReference type="Proteomes" id="UP000616724"/>
    </source>
</evidence>
<dbReference type="Pfam" id="PF13602">
    <property type="entry name" value="ADH_zinc_N_2"/>
    <property type="match status" value="1"/>
</dbReference>
<dbReference type="Gene3D" id="3.40.50.720">
    <property type="entry name" value="NAD(P)-binding Rossmann-like Domain"/>
    <property type="match status" value="1"/>
</dbReference>
<dbReference type="CDD" id="cd08267">
    <property type="entry name" value="MDR1"/>
    <property type="match status" value="1"/>
</dbReference>
<dbReference type="Proteomes" id="UP000616724">
    <property type="component" value="Unassembled WGS sequence"/>
</dbReference>
<proteinExistence type="predicted"/>
<dbReference type="InterPro" id="IPR020843">
    <property type="entry name" value="ER"/>
</dbReference>
<dbReference type="SMART" id="SM00829">
    <property type="entry name" value="PKS_ER"/>
    <property type="match status" value="1"/>
</dbReference>
<dbReference type="PANTHER" id="PTHR44013">
    <property type="entry name" value="ZINC-TYPE ALCOHOL DEHYDROGENASE-LIKE PROTEIN C16A3.02C"/>
    <property type="match status" value="1"/>
</dbReference>
<protein>
    <submittedName>
        <fullName evidence="2">Alcohol dehydrogenase</fullName>
    </submittedName>
</protein>
<dbReference type="SUPFAM" id="SSF51735">
    <property type="entry name" value="NAD(P)-binding Rossmann-fold domains"/>
    <property type="match status" value="1"/>
</dbReference>
<sequence length="320" mass="34772">MKAAVYTRFGPPEVLTLCQLPKPVPRDDEVLVRVRATTVTSAECTMRRGEPLWGRVILGFLRPRVRMRTLGTELAGEVEQVGAGVTRFRPGDEVFGFTGFRLGANAEYVCLPQRASLAPKPVNIGFETAAAAVDGGSTALYFLRKAGIRDGHKVLVYGASGSIGTYAVQLAKHFGAHVTAVCGPRNAGLVAELGADEVIDYTKEDYSRSGEVYDIVFDTLGKTSFSRARAVLARRGRYAPTVGLHNTFLSLGTSLSRGRRVVTGMSVEKNDALLFLKELIEAEKLRIVIDRRYPLEELAEAHRYVETGHKSGNVVVTVGS</sequence>
<comment type="caution">
    <text evidence="2">The sequence shown here is derived from an EMBL/GenBank/DDBJ whole genome shotgun (WGS) entry which is preliminary data.</text>
</comment>
<gene>
    <name evidence="2" type="ORF">Plo01_32080</name>
</gene>
<dbReference type="GO" id="GO:0016491">
    <property type="term" value="F:oxidoreductase activity"/>
    <property type="evidence" value="ECO:0007669"/>
    <property type="project" value="InterPro"/>
</dbReference>
<feature type="domain" description="Enoyl reductase (ER)" evidence="1">
    <location>
        <begin position="10"/>
        <end position="316"/>
    </location>
</feature>
<dbReference type="PANTHER" id="PTHR44013:SF1">
    <property type="entry name" value="ZINC-TYPE ALCOHOL DEHYDROGENASE-LIKE PROTEIN C16A3.02C"/>
    <property type="match status" value="1"/>
</dbReference>
<dbReference type="Pfam" id="PF08240">
    <property type="entry name" value="ADH_N"/>
    <property type="match status" value="1"/>
</dbReference>
<dbReference type="Gene3D" id="3.90.180.10">
    <property type="entry name" value="Medium-chain alcohol dehydrogenases, catalytic domain"/>
    <property type="match status" value="1"/>
</dbReference>
<evidence type="ECO:0000313" key="2">
    <source>
        <dbReference type="EMBL" id="GIH76779.1"/>
    </source>
</evidence>
<dbReference type="InterPro" id="IPR013154">
    <property type="entry name" value="ADH-like_N"/>
</dbReference>
<name>A0A8J3RNE0_9ACTN</name>
<organism evidence="2 3">
    <name type="scientific">Planobispora longispora</name>
    <dbReference type="NCBI Taxonomy" id="28887"/>
    <lineage>
        <taxon>Bacteria</taxon>
        <taxon>Bacillati</taxon>
        <taxon>Actinomycetota</taxon>
        <taxon>Actinomycetes</taxon>
        <taxon>Streptosporangiales</taxon>
        <taxon>Streptosporangiaceae</taxon>
        <taxon>Planobispora</taxon>
    </lineage>
</organism>
<keyword evidence="3" id="KW-1185">Reference proteome</keyword>
<dbReference type="SUPFAM" id="SSF50129">
    <property type="entry name" value="GroES-like"/>
    <property type="match status" value="1"/>
</dbReference>
<dbReference type="InterPro" id="IPR052733">
    <property type="entry name" value="Chloroplast_QOR"/>
</dbReference>
<reference evidence="2 3" key="1">
    <citation type="submission" date="2021-01" db="EMBL/GenBank/DDBJ databases">
        <title>Whole genome shotgun sequence of Planobispora longispora NBRC 13918.</title>
        <authorList>
            <person name="Komaki H."/>
            <person name="Tamura T."/>
        </authorList>
    </citation>
    <scope>NUCLEOTIDE SEQUENCE [LARGE SCALE GENOMIC DNA]</scope>
    <source>
        <strain evidence="2 3">NBRC 13918</strain>
    </source>
</reference>
<dbReference type="InterPro" id="IPR036291">
    <property type="entry name" value="NAD(P)-bd_dom_sf"/>
</dbReference>
<dbReference type="InterPro" id="IPR011032">
    <property type="entry name" value="GroES-like_sf"/>
</dbReference>